<evidence type="ECO:0000313" key="1">
    <source>
        <dbReference type="EMBL" id="KAL2331098.1"/>
    </source>
</evidence>
<name>A0ABD1M6B9_9FABA</name>
<gene>
    <name evidence="1" type="ORF">Fmac_018679</name>
</gene>
<protein>
    <recommendedName>
        <fullName evidence="3">Ycf15</fullName>
    </recommendedName>
</protein>
<comment type="caution">
    <text evidence="1">The sequence shown here is derived from an EMBL/GenBank/DDBJ whole genome shotgun (WGS) entry which is preliminary data.</text>
</comment>
<organism evidence="1 2">
    <name type="scientific">Flemingia macrophylla</name>
    <dbReference type="NCBI Taxonomy" id="520843"/>
    <lineage>
        <taxon>Eukaryota</taxon>
        <taxon>Viridiplantae</taxon>
        <taxon>Streptophyta</taxon>
        <taxon>Embryophyta</taxon>
        <taxon>Tracheophyta</taxon>
        <taxon>Spermatophyta</taxon>
        <taxon>Magnoliopsida</taxon>
        <taxon>eudicotyledons</taxon>
        <taxon>Gunneridae</taxon>
        <taxon>Pentapetalae</taxon>
        <taxon>rosids</taxon>
        <taxon>fabids</taxon>
        <taxon>Fabales</taxon>
        <taxon>Fabaceae</taxon>
        <taxon>Papilionoideae</taxon>
        <taxon>50 kb inversion clade</taxon>
        <taxon>NPAAA clade</taxon>
        <taxon>indigoferoid/millettioid clade</taxon>
        <taxon>Phaseoleae</taxon>
        <taxon>Flemingia</taxon>
    </lineage>
</organism>
<sequence length="50" mass="5804">MLNWCCIERNYRDRESKFSSANQHGGTLNFFFSVSSSAILEWRRQGSCPS</sequence>
<reference evidence="1 2" key="1">
    <citation type="submission" date="2024-08" db="EMBL/GenBank/DDBJ databases">
        <title>Insights into the chromosomal genome structure of Flemingia macrophylla.</title>
        <authorList>
            <person name="Ding Y."/>
            <person name="Zhao Y."/>
            <person name="Bi W."/>
            <person name="Wu M."/>
            <person name="Zhao G."/>
            <person name="Gong Y."/>
            <person name="Li W."/>
            <person name="Zhang P."/>
        </authorList>
    </citation>
    <scope>NUCLEOTIDE SEQUENCE [LARGE SCALE GENOMIC DNA]</scope>
    <source>
        <strain evidence="1">DYQJB</strain>
        <tissue evidence="1">Leaf</tissue>
    </source>
</reference>
<dbReference type="AlphaFoldDB" id="A0ABD1M6B9"/>
<keyword evidence="2" id="KW-1185">Reference proteome</keyword>
<proteinExistence type="predicted"/>
<evidence type="ECO:0000313" key="2">
    <source>
        <dbReference type="Proteomes" id="UP001603857"/>
    </source>
</evidence>
<dbReference type="Proteomes" id="UP001603857">
    <property type="component" value="Unassembled WGS sequence"/>
</dbReference>
<accession>A0ABD1M6B9</accession>
<evidence type="ECO:0008006" key="3">
    <source>
        <dbReference type="Google" id="ProtNLM"/>
    </source>
</evidence>
<dbReference type="EMBL" id="JBGMDY010000006">
    <property type="protein sequence ID" value="KAL2331098.1"/>
    <property type="molecule type" value="Genomic_DNA"/>
</dbReference>